<evidence type="ECO:0000256" key="2">
    <source>
        <dbReference type="SAM" id="Phobius"/>
    </source>
</evidence>
<reference evidence="3 4" key="1">
    <citation type="submission" date="2019-07" db="EMBL/GenBank/DDBJ databases">
        <title>Draft genome assembly of a fouling barnacle, Amphibalanus amphitrite (Darwin, 1854): The first reference genome for Thecostraca.</title>
        <authorList>
            <person name="Kim W."/>
        </authorList>
    </citation>
    <scope>NUCLEOTIDE SEQUENCE [LARGE SCALE GENOMIC DNA]</scope>
    <source>
        <strain evidence="3">SNU_AA5</strain>
        <tissue evidence="3">Soma without cirri and trophi</tissue>
    </source>
</reference>
<organism evidence="3 4">
    <name type="scientific">Amphibalanus amphitrite</name>
    <name type="common">Striped barnacle</name>
    <name type="synonym">Balanus amphitrite</name>
    <dbReference type="NCBI Taxonomy" id="1232801"/>
    <lineage>
        <taxon>Eukaryota</taxon>
        <taxon>Metazoa</taxon>
        <taxon>Ecdysozoa</taxon>
        <taxon>Arthropoda</taxon>
        <taxon>Crustacea</taxon>
        <taxon>Multicrustacea</taxon>
        <taxon>Cirripedia</taxon>
        <taxon>Thoracica</taxon>
        <taxon>Thoracicalcarea</taxon>
        <taxon>Balanomorpha</taxon>
        <taxon>Balanoidea</taxon>
        <taxon>Balanidae</taxon>
        <taxon>Amphibalaninae</taxon>
        <taxon>Amphibalanus</taxon>
    </lineage>
</organism>
<keyword evidence="2" id="KW-0812">Transmembrane</keyword>
<dbReference type="AlphaFoldDB" id="A0A6A4WPT6"/>
<accession>A0A6A4WPT6</accession>
<feature type="region of interest" description="Disordered" evidence="1">
    <location>
        <begin position="213"/>
        <end position="241"/>
    </location>
</feature>
<comment type="caution">
    <text evidence="3">The sequence shown here is derived from an EMBL/GenBank/DDBJ whole genome shotgun (WGS) entry which is preliminary data.</text>
</comment>
<name>A0A6A4WPT6_AMPAM</name>
<keyword evidence="2" id="KW-0472">Membrane</keyword>
<dbReference type="EMBL" id="VIIS01000408">
    <property type="protein sequence ID" value="KAF0309377.1"/>
    <property type="molecule type" value="Genomic_DNA"/>
</dbReference>
<evidence type="ECO:0000313" key="4">
    <source>
        <dbReference type="Proteomes" id="UP000440578"/>
    </source>
</evidence>
<feature type="transmembrane region" description="Helical" evidence="2">
    <location>
        <begin position="253"/>
        <end position="276"/>
    </location>
</feature>
<protein>
    <submittedName>
        <fullName evidence="3">Uncharacterized protein</fullName>
    </submittedName>
</protein>
<proteinExistence type="predicted"/>
<feature type="compositionally biased region" description="Basic residues" evidence="1">
    <location>
        <begin position="317"/>
        <end position="334"/>
    </location>
</feature>
<keyword evidence="2" id="KW-1133">Transmembrane helix</keyword>
<dbReference type="Proteomes" id="UP000440578">
    <property type="component" value="Unassembled WGS sequence"/>
</dbReference>
<sequence>MQRCQQGTFGELSNIDMNRVNITELGEGCVNGSGSLHRLSVSNSHLGVIGQRGICGNIDTVAISNTSVSVLESNGLQLRTTKLGIQSSHFNSVMTRGLNVLADEVFLREMAVNTLHWRGLKSLKVSEEGKGRTSFRIMNLTVEHAANGSLALDVDPGVLQLVRLSVGVPEPPVCPVDRWVRQLTDTRETAPLGLTEQRMQALLQRDWLCRESRSTTPAATGAEDGGGGSVEREDPIASPVTERTDDFSMDYRLTIVVIVALVFVFIIVALIAILIARSKQSSDEAKSSRRAIESRDGTPEPFMDQSLSSVVTDSVVRRKRGRRGVAGRRGVRVN</sequence>
<evidence type="ECO:0000313" key="3">
    <source>
        <dbReference type="EMBL" id="KAF0309377.1"/>
    </source>
</evidence>
<gene>
    <name evidence="3" type="ORF">FJT64_019500</name>
</gene>
<keyword evidence="4" id="KW-1185">Reference proteome</keyword>
<feature type="compositionally biased region" description="Basic and acidic residues" evidence="1">
    <location>
        <begin position="284"/>
        <end position="298"/>
    </location>
</feature>
<feature type="region of interest" description="Disordered" evidence="1">
    <location>
        <begin position="284"/>
        <end position="334"/>
    </location>
</feature>
<evidence type="ECO:0000256" key="1">
    <source>
        <dbReference type="SAM" id="MobiDB-lite"/>
    </source>
</evidence>